<keyword evidence="5" id="KW-1185">Reference proteome</keyword>
<dbReference type="PANTHER" id="PTHR45639:SF4">
    <property type="entry name" value="HSC70CB, ISOFORM G"/>
    <property type="match status" value="1"/>
</dbReference>
<keyword evidence="1" id="KW-0547">Nucleotide-binding</keyword>
<dbReference type="GO" id="GO:0005829">
    <property type="term" value="C:cytosol"/>
    <property type="evidence" value="ECO:0007669"/>
    <property type="project" value="TreeGrafter"/>
</dbReference>
<dbReference type="InterPro" id="IPR029048">
    <property type="entry name" value="HSP70_C_sf"/>
</dbReference>
<dbReference type="AlphaFoldDB" id="A0A6P6RWM8"/>
<evidence type="ECO:0000313" key="6">
    <source>
        <dbReference type="RefSeq" id="XP_026191762.1"/>
    </source>
</evidence>
<protein>
    <submittedName>
        <fullName evidence="6">Heat shock protein 105 kDa</fullName>
    </submittedName>
</protein>
<evidence type="ECO:0000256" key="2">
    <source>
        <dbReference type="ARBA" id="ARBA00022840"/>
    </source>
</evidence>
<sequence length="797" mass="86480">MAVLGIDIGTQSSVLATIHKGSVSVVRTELADRLTPSLVLFAQGHRLMGDHAAPLVRSQAKACCRGFKNLLGEAFSGSSRVERERMFQLAEIAEAPGGVAGFKVMVGDAEEVISATRVCAALLTKLKQVAEVSTQRPVGEVVIACPAWFREANREALLDAAQIAGLPCLRIISDMTATALDYGLYRRQHFSDAKTIVAFVSIGHSTASVCISSFTSSGAEVLAQVSNPDLGGRDMDLLIAEHFAKAFEKKHGMNPMTNVKAKLKLEDQAERAKKILSANIETTFAVECLMDEKDWSGPITRKLFEELCQDTFKPLLLKLLQQAITLSGVDSADIAHVEAIGGCTRIPWIQRCISEAFGKGISRTLVGDECVARGCALQAAMASLHFKVREFDFSEKLWYPLSITWSGEGPLSVSSCTQPQPADGTACSDSLPPVGSHEIELPVGTPTNSLRKITFLRSGSFDLRVAYKDLGRDCKAADLGGCRVELPEGCGPREVHVFCSLNYNGLVRFPRACMKSLEADVADASAEQGDSAAGAAAGGESSEVEQQPPLADPAAGSPQAPPPAKTVTEVPVHRIPCASRLTEKELQTYRELELQMENEDRRFKEIQARLNELETEVYAVRDDLGGPLSVFASSEEKAALLKLLEDLEMWVGDHQDDPKLTKSAIGENDQALKKLAGPVQYRRQQSELRQVAVNKLRATIQESRQAATGGSPDYAHIELPKMQQLLQAAEADEAWLNRVLEELAAIPLFKDPSILAEQIDQRCSDLETLAKKILSTPKPRREDSGVNEVSYRESGGE</sequence>
<gene>
    <name evidence="6" type="primary">LOC34617446</name>
</gene>
<dbReference type="Proteomes" id="UP000515125">
    <property type="component" value="Unplaced"/>
</dbReference>
<dbReference type="InterPro" id="IPR029047">
    <property type="entry name" value="HSP70_peptide-bd_sf"/>
</dbReference>
<dbReference type="Gene3D" id="3.30.420.40">
    <property type="match status" value="2"/>
</dbReference>
<dbReference type="RefSeq" id="XP_026191762.1">
    <property type="nucleotide sequence ID" value="XM_026335977.1"/>
</dbReference>
<dbReference type="GO" id="GO:0005634">
    <property type="term" value="C:nucleus"/>
    <property type="evidence" value="ECO:0007669"/>
    <property type="project" value="TreeGrafter"/>
</dbReference>
<feature type="compositionally biased region" description="Basic and acidic residues" evidence="4">
    <location>
        <begin position="779"/>
        <end position="797"/>
    </location>
</feature>
<dbReference type="GeneID" id="34617446"/>
<reference evidence="6" key="1">
    <citation type="submission" date="2025-08" db="UniProtKB">
        <authorList>
            <consortium name="RefSeq"/>
        </authorList>
    </citation>
    <scope>IDENTIFICATION</scope>
</reference>
<dbReference type="Pfam" id="PF00012">
    <property type="entry name" value="HSP70"/>
    <property type="match status" value="1"/>
</dbReference>
<dbReference type="Gene3D" id="3.90.640.10">
    <property type="entry name" value="Actin, Chain A, domain 4"/>
    <property type="match status" value="1"/>
</dbReference>
<organism evidence="5 6">
    <name type="scientific">Cyclospora cayetanensis</name>
    <dbReference type="NCBI Taxonomy" id="88456"/>
    <lineage>
        <taxon>Eukaryota</taxon>
        <taxon>Sar</taxon>
        <taxon>Alveolata</taxon>
        <taxon>Apicomplexa</taxon>
        <taxon>Conoidasida</taxon>
        <taxon>Coccidia</taxon>
        <taxon>Eucoccidiorida</taxon>
        <taxon>Eimeriorina</taxon>
        <taxon>Eimeriidae</taxon>
        <taxon>Cyclospora</taxon>
    </lineage>
</organism>
<proteinExistence type="predicted"/>
<name>A0A6P6RWM8_9EIME</name>
<dbReference type="Gene3D" id="2.60.34.10">
    <property type="entry name" value="Substrate Binding Domain Of DNAk, Chain A, domain 1"/>
    <property type="match status" value="1"/>
</dbReference>
<dbReference type="OrthoDB" id="354469at2759"/>
<feature type="coiled-coil region" evidence="3">
    <location>
        <begin position="582"/>
        <end position="623"/>
    </location>
</feature>
<dbReference type="SUPFAM" id="SSF53067">
    <property type="entry name" value="Actin-like ATPase domain"/>
    <property type="match status" value="2"/>
</dbReference>
<dbReference type="GO" id="GO:0140662">
    <property type="term" value="F:ATP-dependent protein folding chaperone"/>
    <property type="evidence" value="ECO:0007669"/>
    <property type="project" value="InterPro"/>
</dbReference>
<dbReference type="PANTHER" id="PTHR45639">
    <property type="entry name" value="HSC70CB, ISOFORM G-RELATED"/>
    <property type="match status" value="1"/>
</dbReference>
<accession>A0A6P6RWM8</accession>
<feature type="region of interest" description="Disordered" evidence="4">
    <location>
        <begin position="528"/>
        <end position="571"/>
    </location>
</feature>
<feature type="compositionally biased region" description="Low complexity" evidence="4">
    <location>
        <begin position="528"/>
        <end position="558"/>
    </location>
</feature>
<evidence type="ECO:0000313" key="5">
    <source>
        <dbReference type="Proteomes" id="UP000515125"/>
    </source>
</evidence>
<evidence type="ECO:0000256" key="1">
    <source>
        <dbReference type="ARBA" id="ARBA00022741"/>
    </source>
</evidence>
<dbReference type="InterPro" id="IPR013126">
    <property type="entry name" value="Hsp_70_fam"/>
</dbReference>
<keyword evidence="2" id="KW-0067">ATP-binding</keyword>
<dbReference type="PRINTS" id="PR00301">
    <property type="entry name" value="HEATSHOCK70"/>
</dbReference>
<dbReference type="FunFam" id="3.90.640.10:FF:000004">
    <property type="entry name" value="Heat shock 70 kDa protein 4"/>
    <property type="match status" value="1"/>
</dbReference>
<keyword evidence="3" id="KW-0175">Coiled coil</keyword>
<dbReference type="GO" id="GO:0005524">
    <property type="term" value="F:ATP binding"/>
    <property type="evidence" value="ECO:0007669"/>
    <property type="project" value="UniProtKB-KW"/>
</dbReference>
<dbReference type="SUPFAM" id="SSF100934">
    <property type="entry name" value="Heat shock protein 70kD (HSP70), C-terminal subdomain"/>
    <property type="match status" value="1"/>
</dbReference>
<dbReference type="Gene3D" id="3.30.30.30">
    <property type="match status" value="1"/>
</dbReference>
<evidence type="ECO:0000256" key="4">
    <source>
        <dbReference type="SAM" id="MobiDB-lite"/>
    </source>
</evidence>
<evidence type="ECO:0000256" key="3">
    <source>
        <dbReference type="SAM" id="Coils"/>
    </source>
</evidence>
<dbReference type="CDD" id="cd11732">
    <property type="entry name" value="ASKHA_NBD_HSP70_HSP105-110-like"/>
    <property type="match status" value="1"/>
</dbReference>
<dbReference type="InterPro" id="IPR043129">
    <property type="entry name" value="ATPase_NBD"/>
</dbReference>
<feature type="region of interest" description="Disordered" evidence="4">
    <location>
        <begin position="774"/>
        <end position="797"/>
    </location>
</feature>
<dbReference type="Gene3D" id="1.20.1270.10">
    <property type="match status" value="1"/>
</dbReference>
<keyword evidence="6" id="KW-0346">Stress response</keyword>